<sequence length="419" mass="45993">MSVVLAIFATLSFPIFILGSMKIAYYPAALMFEGRRRQEAIFNTEEPLISVVVPAYNEGVVLANCVDSILADGYPNKEVILVDDGSTDDTRQIMERYALVPEVVLITKVNGGKASALNAGIARANGEVLFFVDADGVFAPQTIREMLAGFDRATVGAVCGNDEPVNLDRVLPRLAALMTHVGTGFCRRGLALIGCLPIVSGNLGAFRRHVVERAGGFREQCIGEDLELTWRVHRMGFQVNFRPSATVYAEVPATCGGLWKQRVRWARGFLQTVRIHRDMIGRSRYGPFGLFLTFNVGAMLVVPFLQLATMVMVPPLVAAGLSPIGSTPMLIIGWLGLFVGLVAVLFALVLDRAWRDLRFLYLVPLWPLYSLAMSAVMVWAVVLELRGTRAEWNKLHRTGVVSRPGMHAEAQQPVHVAPE</sequence>
<dbReference type="CDD" id="cd06423">
    <property type="entry name" value="CESA_like"/>
    <property type="match status" value="1"/>
</dbReference>
<protein>
    <submittedName>
        <fullName evidence="6">Glycosyltransferase family 2 protein</fullName>
    </submittedName>
</protein>
<dbReference type="InterPro" id="IPR029044">
    <property type="entry name" value="Nucleotide-diphossugar_trans"/>
</dbReference>
<keyword evidence="4" id="KW-0812">Transmembrane</keyword>
<evidence type="ECO:0000256" key="4">
    <source>
        <dbReference type="SAM" id="Phobius"/>
    </source>
</evidence>
<name>A0ABP3D9Z9_9ACTN</name>
<comment type="caution">
    <text evidence="6">The sequence shown here is derived from an EMBL/GenBank/DDBJ whole genome shotgun (WGS) entry which is preliminary data.</text>
</comment>
<proteinExistence type="inferred from homology"/>
<dbReference type="Pfam" id="PF00535">
    <property type="entry name" value="Glycos_transf_2"/>
    <property type="match status" value="1"/>
</dbReference>
<keyword evidence="2" id="KW-0328">Glycosyltransferase</keyword>
<gene>
    <name evidence="6" type="ORF">GCM10009539_10390</name>
</gene>
<dbReference type="Proteomes" id="UP001500967">
    <property type="component" value="Unassembled WGS sequence"/>
</dbReference>
<dbReference type="PANTHER" id="PTHR43630:SF1">
    <property type="entry name" value="POLY-BETA-1,6-N-ACETYL-D-GLUCOSAMINE SYNTHASE"/>
    <property type="match status" value="1"/>
</dbReference>
<feature type="domain" description="Glycosyltransferase 2-like" evidence="5">
    <location>
        <begin position="50"/>
        <end position="178"/>
    </location>
</feature>
<feature type="transmembrane region" description="Helical" evidence="4">
    <location>
        <begin position="285"/>
        <end position="309"/>
    </location>
</feature>
<feature type="transmembrane region" description="Helical" evidence="4">
    <location>
        <begin position="329"/>
        <end position="350"/>
    </location>
</feature>
<keyword evidence="4" id="KW-0472">Membrane</keyword>
<keyword evidence="4" id="KW-1133">Transmembrane helix</keyword>
<accession>A0ABP3D9Z9</accession>
<keyword evidence="3" id="KW-0808">Transferase</keyword>
<feature type="transmembrane region" description="Helical" evidence="4">
    <location>
        <begin position="359"/>
        <end position="382"/>
    </location>
</feature>
<dbReference type="PANTHER" id="PTHR43630">
    <property type="entry name" value="POLY-BETA-1,6-N-ACETYL-D-GLUCOSAMINE SYNTHASE"/>
    <property type="match status" value="1"/>
</dbReference>
<dbReference type="InterPro" id="IPR001173">
    <property type="entry name" value="Glyco_trans_2-like"/>
</dbReference>
<evidence type="ECO:0000256" key="1">
    <source>
        <dbReference type="ARBA" id="ARBA00006739"/>
    </source>
</evidence>
<evidence type="ECO:0000313" key="6">
    <source>
        <dbReference type="EMBL" id="GAA0226922.1"/>
    </source>
</evidence>
<dbReference type="Gene3D" id="3.90.550.10">
    <property type="entry name" value="Spore Coat Polysaccharide Biosynthesis Protein SpsA, Chain A"/>
    <property type="match status" value="1"/>
</dbReference>
<dbReference type="EMBL" id="BAAAGX010000006">
    <property type="protein sequence ID" value="GAA0226922.1"/>
    <property type="molecule type" value="Genomic_DNA"/>
</dbReference>
<reference evidence="7" key="1">
    <citation type="journal article" date="2019" name="Int. J. Syst. Evol. Microbiol.">
        <title>The Global Catalogue of Microorganisms (GCM) 10K type strain sequencing project: providing services to taxonomists for standard genome sequencing and annotation.</title>
        <authorList>
            <consortium name="The Broad Institute Genomics Platform"/>
            <consortium name="The Broad Institute Genome Sequencing Center for Infectious Disease"/>
            <person name="Wu L."/>
            <person name="Ma J."/>
        </authorList>
    </citation>
    <scope>NUCLEOTIDE SEQUENCE [LARGE SCALE GENOMIC DNA]</scope>
    <source>
        <strain evidence="7">JCM 10425</strain>
    </source>
</reference>
<evidence type="ECO:0000256" key="2">
    <source>
        <dbReference type="ARBA" id="ARBA00022676"/>
    </source>
</evidence>
<dbReference type="SUPFAM" id="SSF53448">
    <property type="entry name" value="Nucleotide-diphospho-sugar transferases"/>
    <property type="match status" value="1"/>
</dbReference>
<evidence type="ECO:0000313" key="7">
    <source>
        <dbReference type="Proteomes" id="UP001500967"/>
    </source>
</evidence>
<evidence type="ECO:0000259" key="5">
    <source>
        <dbReference type="Pfam" id="PF00535"/>
    </source>
</evidence>
<dbReference type="RefSeq" id="WP_344647584.1">
    <property type="nucleotide sequence ID" value="NZ_BAAAGX010000006.1"/>
</dbReference>
<keyword evidence="7" id="KW-1185">Reference proteome</keyword>
<organism evidence="6 7">
    <name type="scientific">Cryptosporangium japonicum</name>
    <dbReference type="NCBI Taxonomy" id="80872"/>
    <lineage>
        <taxon>Bacteria</taxon>
        <taxon>Bacillati</taxon>
        <taxon>Actinomycetota</taxon>
        <taxon>Actinomycetes</taxon>
        <taxon>Cryptosporangiales</taxon>
        <taxon>Cryptosporangiaceae</taxon>
        <taxon>Cryptosporangium</taxon>
    </lineage>
</organism>
<feature type="transmembrane region" description="Helical" evidence="4">
    <location>
        <begin position="6"/>
        <end position="28"/>
    </location>
</feature>
<evidence type="ECO:0000256" key="3">
    <source>
        <dbReference type="ARBA" id="ARBA00022679"/>
    </source>
</evidence>
<comment type="similarity">
    <text evidence="1">Belongs to the glycosyltransferase 2 family.</text>
</comment>